<keyword evidence="3" id="KW-0408">Iron</keyword>
<organism evidence="6 7">
    <name type="scientific">Pseudocohnilembus persalinus</name>
    <name type="common">Ciliate</name>
    <dbReference type="NCBI Taxonomy" id="266149"/>
    <lineage>
        <taxon>Eukaryota</taxon>
        <taxon>Sar</taxon>
        <taxon>Alveolata</taxon>
        <taxon>Ciliophora</taxon>
        <taxon>Intramacronucleata</taxon>
        <taxon>Oligohymenophorea</taxon>
        <taxon>Scuticociliatia</taxon>
        <taxon>Philasterida</taxon>
        <taxon>Pseudocohnilembidae</taxon>
        <taxon>Pseudocohnilembus</taxon>
    </lineage>
</organism>
<dbReference type="PANTHER" id="PTHR23426:SF65">
    <property type="entry name" value="FERREDOXIN-2, MITOCHONDRIAL"/>
    <property type="match status" value="1"/>
</dbReference>
<comment type="cofactor">
    <cofactor evidence="5">
        <name>[2Fe-2S] cluster</name>
        <dbReference type="ChEBI" id="CHEBI:190135"/>
    </cofactor>
</comment>
<keyword evidence="4" id="KW-0411">Iron-sulfur</keyword>
<dbReference type="PANTHER" id="PTHR23426">
    <property type="entry name" value="FERREDOXIN/ADRENODOXIN"/>
    <property type="match status" value="1"/>
</dbReference>
<dbReference type="EMBL" id="LDAU01000109">
    <property type="protein sequence ID" value="KRX05259.1"/>
    <property type="molecule type" value="Genomic_DNA"/>
</dbReference>
<reference evidence="6 7" key="1">
    <citation type="journal article" date="2015" name="Sci. Rep.">
        <title>Genome of the facultative scuticociliatosis pathogen Pseudocohnilembus persalinus provides insight into its virulence through horizontal gene transfer.</title>
        <authorList>
            <person name="Xiong J."/>
            <person name="Wang G."/>
            <person name="Cheng J."/>
            <person name="Tian M."/>
            <person name="Pan X."/>
            <person name="Warren A."/>
            <person name="Jiang C."/>
            <person name="Yuan D."/>
            <person name="Miao W."/>
        </authorList>
    </citation>
    <scope>NUCLEOTIDE SEQUENCE [LARGE SCALE GENOMIC DNA]</scope>
    <source>
        <strain evidence="6">36N120E</strain>
    </source>
</reference>
<gene>
    <name evidence="6" type="ORF">PPERSA_00560</name>
</gene>
<evidence type="ECO:0000256" key="4">
    <source>
        <dbReference type="ARBA" id="ARBA00023014"/>
    </source>
</evidence>
<dbReference type="AlphaFoldDB" id="A0A0V0QST2"/>
<dbReference type="GO" id="GO:0005739">
    <property type="term" value="C:mitochondrion"/>
    <property type="evidence" value="ECO:0007669"/>
    <property type="project" value="TreeGrafter"/>
</dbReference>
<dbReference type="GO" id="GO:0140647">
    <property type="term" value="P:P450-containing electron transport chain"/>
    <property type="evidence" value="ECO:0007669"/>
    <property type="project" value="InterPro"/>
</dbReference>
<proteinExistence type="predicted"/>
<dbReference type="InParanoid" id="A0A0V0QST2"/>
<name>A0A0V0QST2_PSEPJ</name>
<sequence length="162" mass="18321">MIFLFIETPKFFISGYFDSEVSKAPKVADKIVWVNIQNMVGQFERISAFAGESLLSALKRNKVQGLVADSEDGEDINTMLERPIDPVTYGPFSSNSHVIISEPWFSKMGEIHYLEQRMLNESQQTITECSRLANCVLMESWMNEMVISIPKAQGNGAIEDEF</sequence>
<dbReference type="GO" id="GO:0009055">
    <property type="term" value="F:electron transfer activity"/>
    <property type="evidence" value="ECO:0007669"/>
    <property type="project" value="TreeGrafter"/>
</dbReference>
<evidence type="ECO:0000313" key="6">
    <source>
        <dbReference type="EMBL" id="KRX05259.1"/>
    </source>
</evidence>
<dbReference type="OMA" id="NSRLACC"/>
<dbReference type="Proteomes" id="UP000054937">
    <property type="component" value="Unassembled WGS sequence"/>
</dbReference>
<comment type="caution">
    <text evidence="6">The sequence shown here is derived from an EMBL/GenBank/DDBJ whole genome shotgun (WGS) entry which is preliminary data.</text>
</comment>
<dbReference type="OrthoDB" id="282902at2759"/>
<dbReference type="GO" id="GO:0051537">
    <property type="term" value="F:2 iron, 2 sulfur cluster binding"/>
    <property type="evidence" value="ECO:0007669"/>
    <property type="project" value="UniProtKB-KW"/>
</dbReference>
<keyword evidence="7" id="KW-1185">Reference proteome</keyword>
<accession>A0A0V0QST2</accession>
<dbReference type="InterPro" id="IPR001055">
    <property type="entry name" value="Adrenodoxin-like"/>
</dbReference>
<keyword evidence="1" id="KW-0001">2Fe-2S</keyword>
<evidence type="ECO:0000256" key="1">
    <source>
        <dbReference type="ARBA" id="ARBA00022714"/>
    </source>
</evidence>
<keyword evidence="2" id="KW-0479">Metal-binding</keyword>
<evidence type="ECO:0000256" key="5">
    <source>
        <dbReference type="ARBA" id="ARBA00034078"/>
    </source>
</evidence>
<dbReference type="GO" id="GO:0046872">
    <property type="term" value="F:metal ion binding"/>
    <property type="evidence" value="ECO:0007669"/>
    <property type="project" value="UniProtKB-KW"/>
</dbReference>
<dbReference type="Gene3D" id="3.10.20.30">
    <property type="match status" value="1"/>
</dbReference>
<evidence type="ECO:0000313" key="7">
    <source>
        <dbReference type="Proteomes" id="UP000054937"/>
    </source>
</evidence>
<dbReference type="InterPro" id="IPR012675">
    <property type="entry name" value="Beta-grasp_dom_sf"/>
</dbReference>
<evidence type="ECO:0000256" key="2">
    <source>
        <dbReference type="ARBA" id="ARBA00022723"/>
    </source>
</evidence>
<protein>
    <submittedName>
        <fullName evidence="6">Uncharacterized protein</fullName>
    </submittedName>
</protein>
<evidence type="ECO:0000256" key="3">
    <source>
        <dbReference type="ARBA" id="ARBA00023004"/>
    </source>
</evidence>